<evidence type="ECO:0000256" key="9">
    <source>
        <dbReference type="ARBA" id="ARBA00023136"/>
    </source>
</evidence>
<dbReference type="SUPFAM" id="SSF81336">
    <property type="entry name" value="F1F0 ATP synthase subunit A"/>
    <property type="match status" value="1"/>
</dbReference>
<keyword evidence="3 11" id="KW-0813">Transport</keyword>
<feature type="transmembrane region" description="Helical" evidence="11">
    <location>
        <begin position="196"/>
        <end position="217"/>
    </location>
</feature>
<evidence type="ECO:0000256" key="12">
    <source>
        <dbReference type="RuleBase" id="RU000483"/>
    </source>
</evidence>
<feature type="transmembrane region" description="Helical" evidence="11">
    <location>
        <begin position="85"/>
        <end position="103"/>
    </location>
</feature>
<feature type="transmembrane region" description="Helical" evidence="11">
    <location>
        <begin position="31"/>
        <end position="49"/>
    </location>
</feature>
<keyword evidence="6 11" id="KW-0375">Hydrogen ion transport</keyword>
<dbReference type="InterPro" id="IPR045082">
    <property type="entry name" value="ATP_syn_F0_a_bact/chloroplast"/>
</dbReference>
<keyword evidence="4 11" id="KW-0138">CF(0)</keyword>
<keyword evidence="8 11" id="KW-0406">Ion transport</keyword>
<evidence type="ECO:0000256" key="3">
    <source>
        <dbReference type="ARBA" id="ARBA00022448"/>
    </source>
</evidence>
<evidence type="ECO:0000256" key="2">
    <source>
        <dbReference type="ARBA" id="ARBA00006810"/>
    </source>
</evidence>
<dbReference type="HAMAP" id="MF_01393">
    <property type="entry name" value="ATP_synth_a_bact"/>
    <property type="match status" value="1"/>
</dbReference>
<name>A0ABV3SAJ1_9GAMM</name>
<keyword evidence="11" id="KW-1003">Cell membrane</keyword>
<keyword evidence="14" id="KW-1185">Reference proteome</keyword>
<keyword evidence="5 11" id="KW-0812">Transmembrane</keyword>
<evidence type="ECO:0000256" key="7">
    <source>
        <dbReference type="ARBA" id="ARBA00022989"/>
    </source>
</evidence>
<dbReference type="NCBIfam" id="NF004477">
    <property type="entry name" value="PRK05815.1-1"/>
    <property type="match status" value="1"/>
</dbReference>
<evidence type="ECO:0000256" key="1">
    <source>
        <dbReference type="ARBA" id="ARBA00004141"/>
    </source>
</evidence>
<evidence type="ECO:0000256" key="8">
    <source>
        <dbReference type="ARBA" id="ARBA00023065"/>
    </source>
</evidence>
<keyword evidence="7 11" id="KW-1133">Transmembrane helix</keyword>
<feature type="transmembrane region" description="Helical" evidence="11">
    <location>
        <begin position="131"/>
        <end position="150"/>
    </location>
</feature>
<dbReference type="PROSITE" id="PS00449">
    <property type="entry name" value="ATPASE_A"/>
    <property type="match status" value="1"/>
</dbReference>
<dbReference type="EMBL" id="JBAKFJ010000001">
    <property type="protein sequence ID" value="MEX0387151.1"/>
    <property type="molecule type" value="Genomic_DNA"/>
</dbReference>
<accession>A0ABV3SAJ1</accession>
<dbReference type="InterPro" id="IPR035908">
    <property type="entry name" value="F0_ATP_A_sf"/>
</dbReference>
<gene>
    <name evidence="11 13" type="primary">atpB</name>
    <name evidence="13" type="ORF">V6X64_09120</name>
</gene>
<protein>
    <recommendedName>
        <fullName evidence="11 12">ATP synthase subunit a</fullName>
    </recommendedName>
    <alternativeName>
        <fullName evidence="11">ATP synthase F0 sector subunit a</fullName>
    </alternativeName>
    <alternativeName>
        <fullName evidence="11">F-ATPase subunit 6</fullName>
    </alternativeName>
</protein>
<evidence type="ECO:0000256" key="6">
    <source>
        <dbReference type="ARBA" id="ARBA00022781"/>
    </source>
</evidence>
<dbReference type="CDD" id="cd00310">
    <property type="entry name" value="ATP-synt_Fo_a_6"/>
    <property type="match status" value="1"/>
</dbReference>
<dbReference type="RefSeq" id="WP_367967690.1">
    <property type="nucleotide sequence ID" value="NZ_JBAKFI010000002.1"/>
</dbReference>
<keyword evidence="10 11" id="KW-0066">ATP synthesis</keyword>
<comment type="function">
    <text evidence="11 12">Key component of the proton channel; it plays a direct role in the translocation of protons across the membrane.</text>
</comment>
<comment type="subcellular location">
    <subcellularLocation>
        <location evidence="11 12">Cell membrane</location>
        <topology evidence="11 12">Multi-pass membrane protein</topology>
    </subcellularLocation>
    <subcellularLocation>
        <location evidence="1">Membrane</location>
        <topology evidence="1">Multi-pass membrane protein</topology>
    </subcellularLocation>
</comment>
<evidence type="ECO:0000256" key="4">
    <source>
        <dbReference type="ARBA" id="ARBA00022547"/>
    </source>
</evidence>
<comment type="caution">
    <text evidence="13">The sequence shown here is derived from an EMBL/GenBank/DDBJ whole genome shotgun (WGS) entry which is preliminary data.</text>
</comment>
<dbReference type="InterPro" id="IPR000568">
    <property type="entry name" value="ATP_synth_F0_asu"/>
</dbReference>
<keyword evidence="9 11" id="KW-0472">Membrane</keyword>
<evidence type="ECO:0000256" key="10">
    <source>
        <dbReference type="ARBA" id="ARBA00023310"/>
    </source>
</evidence>
<sequence>MASGSATEYVVHHLEHLAVGDGFWTFHIDTLVVSWVLGLIFFGVFYSVARKASTDAPSGIQTFIETCVEFIDNQVSESFHGPKDFVAPLALTIFVWVLLWNLMDLIPVDLFPEIMKLFGVEYVRILPSADMNATFGLSFSVLILIIIYSVKGKGAKGFGKELFCHPFGSHPLLWPANLLLNIVELIAKPVSLGMRLFGNLYAAEIIFILIALLPIWAQWMPGVAWAVFHILVIPLQAFIFMVLTIVYLSLAYEEH</sequence>
<dbReference type="PANTHER" id="PTHR42823">
    <property type="entry name" value="ATP SYNTHASE SUBUNIT A, CHLOROPLASTIC"/>
    <property type="match status" value="1"/>
</dbReference>
<dbReference type="InterPro" id="IPR023011">
    <property type="entry name" value="ATP_synth_F0_asu_AS"/>
</dbReference>
<evidence type="ECO:0000313" key="13">
    <source>
        <dbReference type="EMBL" id="MEX0387151.1"/>
    </source>
</evidence>
<proteinExistence type="inferred from homology"/>
<comment type="similarity">
    <text evidence="2 11 12">Belongs to the ATPase A chain family.</text>
</comment>
<organism evidence="13 14">
    <name type="scientific">Spiribacter onubensis</name>
    <dbReference type="NCBI Taxonomy" id="3122420"/>
    <lineage>
        <taxon>Bacteria</taxon>
        <taxon>Pseudomonadati</taxon>
        <taxon>Pseudomonadota</taxon>
        <taxon>Gammaproteobacteria</taxon>
        <taxon>Chromatiales</taxon>
        <taxon>Ectothiorhodospiraceae</taxon>
        <taxon>Spiribacter</taxon>
    </lineage>
</organism>
<dbReference type="PRINTS" id="PR00123">
    <property type="entry name" value="ATPASEA"/>
</dbReference>
<feature type="transmembrane region" description="Helical" evidence="11">
    <location>
        <begin position="223"/>
        <end position="250"/>
    </location>
</feature>
<evidence type="ECO:0000256" key="11">
    <source>
        <dbReference type="HAMAP-Rule" id="MF_01393"/>
    </source>
</evidence>
<dbReference type="Pfam" id="PF00119">
    <property type="entry name" value="ATP-synt_A"/>
    <property type="match status" value="1"/>
</dbReference>
<reference evidence="13 14" key="1">
    <citation type="submission" date="2024-02" db="EMBL/GenBank/DDBJ databases">
        <title>New especies of Spiribacter isolated from saline water.</title>
        <authorList>
            <person name="Leon M.J."/>
            <person name="De La Haba R."/>
            <person name="Sanchez-Porro C."/>
            <person name="Ventosa A."/>
        </authorList>
    </citation>
    <scope>NUCLEOTIDE SEQUENCE [LARGE SCALE GENOMIC DNA]</scope>
    <source>
        <strain evidence="14">ag22IC4-227</strain>
    </source>
</reference>
<dbReference type="Proteomes" id="UP001556653">
    <property type="component" value="Unassembled WGS sequence"/>
</dbReference>
<dbReference type="NCBIfam" id="TIGR01131">
    <property type="entry name" value="ATP_synt_6_or_A"/>
    <property type="match status" value="1"/>
</dbReference>
<dbReference type="PANTHER" id="PTHR42823:SF3">
    <property type="entry name" value="ATP SYNTHASE SUBUNIT A, CHLOROPLASTIC"/>
    <property type="match status" value="1"/>
</dbReference>
<evidence type="ECO:0000256" key="5">
    <source>
        <dbReference type="ARBA" id="ARBA00022692"/>
    </source>
</evidence>
<dbReference type="Gene3D" id="1.20.120.220">
    <property type="entry name" value="ATP synthase, F0 complex, subunit A"/>
    <property type="match status" value="1"/>
</dbReference>
<evidence type="ECO:0000313" key="14">
    <source>
        <dbReference type="Proteomes" id="UP001556653"/>
    </source>
</evidence>